<evidence type="ECO:0000256" key="5">
    <source>
        <dbReference type="ARBA" id="ARBA00022960"/>
    </source>
</evidence>
<dbReference type="Pfam" id="PF04093">
    <property type="entry name" value="MreD"/>
    <property type="match status" value="1"/>
</dbReference>
<evidence type="ECO:0000256" key="7">
    <source>
        <dbReference type="ARBA" id="ARBA00023136"/>
    </source>
</evidence>
<comment type="similarity">
    <text evidence="2">Belongs to the MreD family.</text>
</comment>
<evidence type="ECO:0000256" key="8">
    <source>
        <dbReference type="SAM" id="Phobius"/>
    </source>
</evidence>
<evidence type="ECO:0000313" key="9">
    <source>
        <dbReference type="EMBL" id="MTD61968.1"/>
    </source>
</evidence>
<keyword evidence="5" id="KW-0133">Cell shape</keyword>
<dbReference type="RefSeq" id="WP_118511477.1">
    <property type="nucleotide sequence ID" value="NZ_WMBC01000010.1"/>
</dbReference>
<evidence type="ECO:0000256" key="4">
    <source>
        <dbReference type="ARBA" id="ARBA00022692"/>
    </source>
</evidence>
<dbReference type="EMBL" id="WMBC01000010">
    <property type="protein sequence ID" value="MTD61968.1"/>
    <property type="molecule type" value="Genomic_DNA"/>
</dbReference>
<keyword evidence="6 8" id="KW-1133">Transmembrane helix</keyword>
<dbReference type="PIRSF" id="PIRSF037497">
    <property type="entry name" value="MreD_Clostridium/Treponema_prd"/>
    <property type="match status" value="1"/>
</dbReference>
<evidence type="ECO:0000256" key="1">
    <source>
        <dbReference type="ARBA" id="ARBA00004651"/>
    </source>
</evidence>
<dbReference type="NCBIfam" id="TIGR03426">
    <property type="entry name" value="shape_MreD"/>
    <property type="match status" value="1"/>
</dbReference>
<dbReference type="AlphaFoldDB" id="A0A844GN11"/>
<dbReference type="InterPro" id="IPR017225">
    <property type="entry name" value="Cell_shape_determin_MreD_prd"/>
</dbReference>
<feature type="transmembrane region" description="Helical" evidence="8">
    <location>
        <begin position="130"/>
        <end position="153"/>
    </location>
</feature>
<protein>
    <submittedName>
        <fullName evidence="9">Rod shape-determining protein MreD</fullName>
    </submittedName>
</protein>
<proteinExistence type="inferred from homology"/>
<evidence type="ECO:0000256" key="2">
    <source>
        <dbReference type="ARBA" id="ARBA00007776"/>
    </source>
</evidence>
<dbReference type="GO" id="GO:0005886">
    <property type="term" value="C:plasma membrane"/>
    <property type="evidence" value="ECO:0007669"/>
    <property type="project" value="UniProtKB-SubCell"/>
</dbReference>
<keyword evidence="3" id="KW-1003">Cell membrane</keyword>
<organism evidence="9 10">
    <name type="scientific">Blautia luti DSM 14534 = JCM 17040</name>
    <dbReference type="NCBI Taxonomy" id="649762"/>
    <lineage>
        <taxon>Bacteria</taxon>
        <taxon>Bacillati</taxon>
        <taxon>Bacillota</taxon>
        <taxon>Clostridia</taxon>
        <taxon>Lachnospirales</taxon>
        <taxon>Lachnospiraceae</taxon>
        <taxon>Blautia</taxon>
    </lineage>
</organism>
<dbReference type="GO" id="GO:0008360">
    <property type="term" value="P:regulation of cell shape"/>
    <property type="evidence" value="ECO:0007669"/>
    <property type="project" value="UniProtKB-KW"/>
</dbReference>
<feature type="transmembrane region" description="Helical" evidence="8">
    <location>
        <begin position="57"/>
        <end position="80"/>
    </location>
</feature>
<comment type="subcellular location">
    <subcellularLocation>
        <location evidence="1">Cell membrane</location>
        <topology evidence="1">Multi-pass membrane protein</topology>
    </subcellularLocation>
</comment>
<accession>A0A844GN11</accession>
<comment type="caution">
    <text evidence="9">The sequence shown here is derived from an EMBL/GenBank/DDBJ whole genome shotgun (WGS) entry which is preliminary data.</text>
</comment>
<keyword evidence="7 8" id="KW-0472">Membrane</keyword>
<reference evidence="9 10" key="1">
    <citation type="submission" date="2019-11" db="EMBL/GenBank/DDBJ databases">
        <title>Draft genome sequence of Blautia luti DSM 14534T, isolated from human stool.</title>
        <authorList>
            <person name="Ortiz R."/>
            <person name="Melis-Arcos F."/>
            <person name="Covarrubias P."/>
            <person name="Cardenas J.P."/>
            <person name="Perez-Donoso J."/>
            <person name="Almonacid D."/>
        </authorList>
    </citation>
    <scope>NUCLEOTIDE SEQUENCE [LARGE SCALE GENOMIC DNA]</scope>
    <source>
        <strain evidence="9 10">DSM 14534</strain>
    </source>
</reference>
<evidence type="ECO:0000256" key="3">
    <source>
        <dbReference type="ARBA" id="ARBA00022475"/>
    </source>
</evidence>
<name>A0A844GN11_9FIRM</name>
<dbReference type="Proteomes" id="UP000437824">
    <property type="component" value="Unassembled WGS sequence"/>
</dbReference>
<feature type="transmembrane region" description="Helical" evidence="8">
    <location>
        <begin position="100"/>
        <end position="121"/>
    </location>
</feature>
<dbReference type="InterPro" id="IPR007227">
    <property type="entry name" value="Cell_shape_determining_MreD"/>
</dbReference>
<keyword evidence="4 8" id="KW-0812">Transmembrane</keyword>
<evidence type="ECO:0000256" key="6">
    <source>
        <dbReference type="ARBA" id="ARBA00022989"/>
    </source>
</evidence>
<evidence type="ECO:0000313" key="10">
    <source>
        <dbReference type="Proteomes" id="UP000437824"/>
    </source>
</evidence>
<sequence>MKSKITLFFTILICFLLQCTVMHVISIGSITPNLILVLCISMGLMRGRKNGMWTGFFCGFLVDMFYGSVFGFYALIYMYIGFLSGYAHRICYDDDLKVPILLAGVGDLLYGISVYALQFLLRGRLGLGTYLYRIILPEIFYTIILTLVVYRVFRYINYHLMNPLKKESESIWVLK</sequence>
<gene>
    <name evidence="9" type="primary">mreD</name>
    <name evidence="9" type="ORF">GKZ57_12065</name>
</gene>